<feature type="compositionally biased region" description="Basic and acidic residues" evidence="1">
    <location>
        <begin position="18"/>
        <end position="30"/>
    </location>
</feature>
<feature type="region of interest" description="Disordered" evidence="1">
    <location>
        <begin position="1"/>
        <end position="43"/>
    </location>
</feature>
<evidence type="ECO:0000313" key="2">
    <source>
        <dbReference type="Proteomes" id="UP000887565"/>
    </source>
</evidence>
<protein>
    <submittedName>
        <fullName evidence="3">Uncharacterized protein</fullName>
    </submittedName>
</protein>
<proteinExistence type="predicted"/>
<sequence>MYKLTKKFWNEGQTPRNSEQDKHYTSKHSENSQLLQPDPRKKKPWLATALARLPAQKTQ</sequence>
<reference evidence="3" key="1">
    <citation type="submission" date="2022-11" db="UniProtKB">
        <authorList>
            <consortium name="WormBaseParasite"/>
        </authorList>
    </citation>
    <scope>IDENTIFICATION</scope>
</reference>
<dbReference type="Proteomes" id="UP000887565">
    <property type="component" value="Unplaced"/>
</dbReference>
<name>A0A915J6P6_ROMCU</name>
<keyword evidence="2" id="KW-1185">Reference proteome</keyword>
<dbReference type="WBParaSite" id="nRc.2.0.1.t22121-RA">
    <property type="protein sequence ID" value="nRc.2.0.1.t22121-RA"/>
    <property type="gene ID" value="nRc.2.0.1.g22121"/>
</dbReference>
<evidence type="ECO:0000313" key="3">
    <source>
        <dbReference type="WBParaSite" id="nRc.2.0.1.t22121-RA"/>
    </source>
</evidence>
<dbReference type="AlphaFoldDB" id="A0A915J6P6"/>
<evidence type="ECO:0000256" key="1">
    <source>
        <dbReference type="SAM" id="MobiDB-lite"/>
    </source>
</evidence>
<accession>A0A915J6P6</accession>
<organism evidence="2 3">
    <name type="scientific">Romanomermis culicivorax</name>
    <name type="common">Nematode worm</name>
    <dbReference type="NCBI Taxonomy" id="13658"/>
    <lineage>
        <taxon>Eukaryota</taxon>
        <taxon>Metazoa</taxon>
        <taxon>Ecdysozoa</taxon>
        <taxon>Nematoda</taxon>
        <taxon>Enoplea</taxon>
        <taxon>Dorylaimia</taxon>
        <taxon>Mermithida</taxon>
        <taxon>Mermithoidea</taxon>
        <taxon>Mermithidae</taxon>
        <taxon>Romanomermis</taxon>
    </lineage>
</organism>